<dbReference type="PROSITE" id="PS50837">
    <property type="entry name" value="NACHT"/>
    <property type="match status" value="1"/>
</dbReference>
<dbReference type="Gene3D" id="3.40.50.300">
    <property type="entry name" value="P-loop containing nucleotide triphosphate hydrolases"/>
    <property type="match status" value="1"/>
</dbReference>
<dbReference type="InterPro" id="IPR027417">
    <property type="entry name" value="P-loop_NTPase"/>
</dbReference>
<dbReference type="PANTHER" id="PTHR10039">
    <property type="entry name" value="AMELOGENIN"/>
    <property type="match status" value="1"/>
</dbReference>
<keyword evidence="1" id="KW-0677">Repeat</keyword>
<feature type="domain" description="NACHT" evidence="2">
    <location>
        <begin position="216"/>
        <end position="357"/>
    </location>
</feature>
<dbReference type="AlphaFoldDB" id="A0AAE0TZI3"/>
<dbReference type="PANTHER" id="PTHR10039:SF16">
    <property type="entry name" value="GPI INOSITOL-DEACYLASE"/>
    <property type="match status" value="1"/>
</dbReference>
<organism evidence="3 4">
    <name type="scientific">Podospora didyma</name>
    <dbReference type="NCBI Taxonomy" id="330526"/>
    <lineage>
        <taxon>Eukaryota</taxon>
        <taxon>Fungi</taxon>
        <taxon>Dikarya</taxon>
        <taxon>Ascomycota</taxon>
        <taxon>Pezizomycotina</taxon>
        <taxon>Sordariomycetes</taxon>
        <taxon>Sordariomycetidae</taxon>
        <taxon>Sordariales</taxon>
        <taxon>Podosporaceae</taxon>
        <taxon>Podospora</taxon>
    </lineage>
</organism>
<proteinExistence type="predicted"/>
<accession>A0AAE0TZI3</accession>
<dbReference type="EMBL" id="JAULSW010000004">
    <property type="protein sequence ID" value="KAK3385296.1"/>
    <property type="molecule type" value="Genomic_DNA"/>
</dbReference>
<dbReference type="InterPro" id="IPR007111">
    <property type="entry name" value="NACHT_NTPase"/>
</dbReference>
<dbReference type="SUPFAM" id="SSF52540">
    <property type="entry name" value="P-loop containing nucleoside triphosphate hydrolases"/>
    <property type="match status" value="1"/>
</dbReference>
<comment type="caution">
    <text evidence="3">The sequence shown here is derived from an EMBL/GenBank/DDBJ whole genome shotgun (WGS) entry which is preliminary data.</text>
</comment>
<evidence type="ECO:0000256" key="1">
    <source>
        <dbReference type="ARBA" id="ARBA00022737"/>
    </source>
</evidence>
<dbReference type="InterPro" id="IPR056884">
    <property type="entry name" value="NPHP3-like_N"/>
</dbReference>
<evidence type="ECO:0000313" key="3">
    <source>
        <dbReference type="EMBL" id="KAK3385296.1"/>
    </source>
</evidence>
<name>A0AAE0TZI3_9PEZI</name>
<dbReference type="Proteomes" id="UP001285441">
    <property type="component" value="Unassembled WGS sequence"/>
</dbReference>
<reference evidence="3" key="2">
    <citation type="submission" date="2023-06" db="EMBL/GenBank/DDBJ databases">
        <authorList>
            <consortium name="Lawrence Berkeley National Laboratory"/>
            <person name="Haridas S."/>
            <person name="Hensen N."/>
            <person name="Bonometti L."/>
            <person name="Westerberg I."/>
            <person name="Brannstrom I.O."/>
            <person name="Guillou S."/>
            <person name="Cros-Aarteil S."/>
            <person name="Calhoun S."/>
            <person name="Kuo A."/>
            <person name="Mondo S."/>
            <person name="Pangilinan J."/>
            <person name="Riley R."/>
            <person name="LaButti K."/>
            <person name="Andreopoulos B."/>
            <person name="Lipzen A."/>
            <person name="Chen C."/>
            <person name="Yanf M."/>
            <person name="Daum C."/>
            <person name="Ng V."/>
            <person name="Clum A."/>
            <person name="Steindorff A."/>
            <person name="Ohm R."/>
            <person name="Martin F."/>
            <person name="Silar P."/>
            <person name="Natvig D."/>
            <person name="Lalanne C."/>
            <person name="Gautier V."/>
            <person name="Ament-velasquez S.L."/>
            <person name="Kruys A."/>
            <person name="Hutchinson M.I."/>
            <person name="Powell A.J."/>
            <person name="Barry K."/>
            <person name="Miller A.N."/>
            <person name="Grigoriev I.V."/>
            <person name="Debuchy R."/>
            <person name="Gladieux P."/>
            <person name="Thoren M.H."/>
            <person name="Johannesson H."/>
        </authorList>
    </citation>
    <scope>NUCLEOTIDE SEQUENCE</scope>
    <source>
        <strain evidence="3">CBS 232.78</strain>
    </source>
</reference>
<keyword evidence="4" id="KW-1185">Reference proteome</keyword>
<protein>
    <submittedName>
        <fullName evidence="3">Vegetative incompatibility protein het-e-1</fullName>
    </submittedName>
</protein>
<sequence>MADPISIGASILAFISLADKIIRASRHYLATIQDAPTDIEMILGEVSSLKAIIASIGDLAQQQRQENASPRLVSSIFSRGGPVEACRRCLVALQALLPEVGGGDKPHRLIISQLAWPLKESKARKLLAEISHHKATLLLAISGDVSHGLQDIKAELQKLQDSMSDSERREVIHWLERINPSPLHNMAFAKHEPHTSIWLPRLPEWKSWLDCNAPNRFLWIHGLPGAGKTVLASFIIEELRQFCQNSPEGCIYVYYYCHYSHNQDEAKPFLSWVLGQVCRQTRWVPRQLEDLYDRGWEASIPELENILEIVLERLDVLYIVIDAVDESCPREDLLGLIATMVLDKRFRKIRMLATSRPYYDIERLFSGISASISMSNTLVDADIRSFVHTKIAASRRLKRWRHLHAEIEEVLVKKAEGM</sequence>
<evidence type="ECO:0000313" key="4">
    <source>
        <dbReference type="Proteomes" id="UP001285441"/>
    </source>
</evidence>
<evidence type="ECO:0000259" key="2">
    <source>
        <dbReference type="PROSITE" id="PS50837"/>
    </source>
</evidence>
<dbReference type="Pfam" id="PF24883">
    <property type="entry name" value="NPHP3_N"/>
    <property type="match status" value="1"/>
</dbReference>
<gene>
    <name evidence="3" type="ORF">B0H63DRAFT_472679</name>
</gene>
<reference evidence="3" key="1">
    <citation type="journal article" date="2023" name="Mol. Phylogenet. Evol.">
        <title>Genome-scale phylogeny and comparative genomics of the fungal order Sordariales.</title>
        <authorList>
            <person name="Hensen N."/>
            <person name="Bonometti L."/>
            <person name="Westerberg I."/>
            <person name="Brannstrom I.O."/>
            <person name="Guillou S."/>
            <person name="Cros-Aarteil S."/>
            <person name="Calhoun S."/>
            <person name="Haridas S."/>
            <person name="Kuo A."/>
            <person name="Mondo S."/>
            <person name="Pangilinan J."/>
            <person name="Riley R."/>
            <person name="LaButti K."/>
            <person name="Andreopoulos B."/>
            <person name="Lipzen A."/>
            <person name="Chen C."/>
            <person name="Yan M."/>
            <person name="Daum C."/>
            <person name="Ng V."/>
            <person name="Clum A."/>
            <person name="Steindorff A."/>
            <person name="Ohm R.A."/>
            <person name="Martin F."/>
            <person name="Silar P."/>
            <person name="Natvig D.O."/>
            <person name="Lalanne C."/>
            <person name="Gautier V."/>
            <person name="Ament-Velasquez S.L."/>
            <person name="Kruys A."/>
            <person name="Hutchinson M.I."/>
            <person name="Powell A.J."/>
            <person name="Barry K."/>
            <person name="Miller A.N."/>
            <person name="Grigoriev I.V."/>
            <person name="Debuchy R."/>
            <person name="Gladieux P."/>
            <person name="Hiltunen Thoren M."/>
            <person name="Johannesson H."/>
        </authorList>
    </citation>
    <scope>NUCLEOTIDE SEQUENCE</scope>
    <source>
        <strain evidence="3">CBS 232.78</strain>
    </source>
</reference>